<dbReference type="EMBL" id="QPJT01000004">
    <property type="protein sequence ID" value="RCX18770.1"/>
    <property type="molecule type" value="Genomic_DNA"/>
</dbReference>
<protein>
    <submittedName>
        <fullName evidence="3">Microcystin degradation protein MlrC</fullName>
    </submittedName>
</protein>
<evidence type="ECO:0000313" key="4">
    <source>
        <dbReference type="Proteomes" id="UP000253034"/>
    </source>
</evidence>
<dbReference type="RefSeq" id="WP_170138030.1">
    <property type="nucleotide sequence ID" value="NZ_QPJT01000004.1"/>
</dbReference>
<dbReference type="Pfam" id="PF07171">
    <property type="entry name" value="MlrC_C"/>
    <property type="match status" value="1"/>
</dbReference>
<organism evidence="3 4">
    <name type="scientific">Anaerobacterium chartisolvens</name>
    <dbReference type="NCBI Taxonomy" id="1297424"/>
    <lineage>
        <taxon>Bacteria</taxon>
        <taxon>Bacillati</taxon>
        <taxon>Bacillota</taxon>
        <taxon>Clostridia</taxon>
        <taxon>Eubacteriales</taxon>
        <taxon>Oscillospiraceae</taxon>
        <taxon>Anaerobacterium</taxon>
    </lineage>
</organism>
<dbReference type="Pfam" id="PF07364">
    <property type="entry name" value="DUF1485"/>
    <property type="match status" value="1"/>
</dbReference>
<feature type="domain" description="Microcystin LR degradation protein MlrC N-terminal" evidence="2">
    <location>
        <begin position="2"/>
        <end position="280"/>
    </location>
</feature>
<name>A0A369BB66_9FIRM</name>
<dbReference type="InterPro" id="IPR015995">
    <property type="entry name" value="MlrC_N"/>
</dbReference>
<sequence>MKVLVGSFQCESNTFCKKKASLEDFEIVQGTEVIDRLAASGVFADNGFEIIPAVFASALPSGEVRQQAFNYVRDVILKVIDDNPGIDAVYLYLHGAMCVEGIGSGEEALITAIRQKIGMNILIGVALDFHANNTSEFIKKVNIVYGFRTAPHIDHDQTEIRTAEALCRRALKRQLPVTVMFKAPVLGADAATTDKYPLKDMMEMLEPLDSNEDIASAAVFNGQPWVDYEFTGPSVVISYINNRELAVEAARRISAIHWEGRGSFRFDVPALEPVQAIESAIKSDRLPVFITDSGDNTTAGAEGEGTLMLRLLMESKADNVLVCGINDREKTNELLKMNIGDEVDAVIGESSHESFVIPTAVKGKILNKTKVTGWAGEDAGDAVVIDLGQIHLVITNERAAFISPAHIEGLGLKLSDYKIIVLKMGYLFPKLVPVAGEVIFALTPGTSTNVFSSLGYKNITRPIYPIDTDFEWTPVQIV</sequence>
<evidence type="ECO:0000259" key="2">
    <source>
        <dbReference type="Pfam" id="PF07364"/>
    </source>
</evidence>
<evidence type="ECO:0000313" key="3">
    <source>
        <dbReference type="EMBL" id="RCX18770.1"/>
    </source>
</evidence>
<gene>
    <name evidence="3" type="ORF">DFR58_10439</name>
</gene>
<evidence type="ECO:0000259" key="1">
    <source>
        <dbReference type="Pfam" id="PF07171"/>
    </source>
</evidence>
<comment type="caution">
    <text evidence="3">The sequence shown here is derived from an EMBL/GenBank/DDBJ whole genome shotgun (WGS) entry which is preliminary data.</text>
</comment>
<dbReference type="AlphaFoldDB" id="A0A369BB66"/>
<dbReference type="Proteomes" id="UP000253034">
    <property type="component" value="Unassembled WGS sequence"/>
</dbReference>
<keyword evidence="4" id="KW-1185">Reference proteome</keyword>
<reference evidence="3 4" key="1">
    <citation type="submission" date="2018-07" db="EMBL/GenBank/DDBJ databases">
        <title>Genomic Encyclopedia of Type Strains, Phase IV (KMG-IV): sequencing the most valuable type-strain genomes for metagenomic binning, comparative biology and taxonomic classification.</title>
        <authorList>
            <person name="Goeker M."/>
        </authorList>
    </citation>
    <scope>NUCLEOTIDE SEQUENCE [LARGE SCALE GENOMIC DNA]</scope>
    <source>
        <strain evidence="3 4">DSM 27016</strain>
    </source>
</reference>
<dbReference type="InterPro" id="IPR010799">
    <property type="entry name" value="MlrC_C"/>
</dbReference>
<accession>A0A369BB66</accession>
<proteinExistence type="predicted"/>
<feature type="domain" description="Microcystin LR degradation protein MlrC C-terminal" evidence="1">
    <location>
        <begin position="290"/>
        <end position="458"/>
    </location>
</feature>